<feature type="region of interest" description="Disordered" evidence="1">
    <location>
        <begin position="52"/>
        <end position="76"/>
    </location>
</feature>
<gene>
    <name evidence="2" type="ORF">MUK42_17021</name>
    <name evidence="3" type="ORF">MUK42_35212</name>
</gene>
<evidence type="ECO:0000313" key="3">
    <source>
        <dbReference type="EMBL" id="URE39626.1"/>
    </source>
</evidence>
<protein>
    <submittedName>
        <fullName evidence="3">Uncharacterized protein</fullName>
    </submittedName>
</protein>
<evidence type="ECO:0000313" key="2">
    <source>
        <dbReference type="EMBL" id="URE30062.1"/>
    </source>
</evidence>
<evidence type="ECO:0000256" key="1">
    <source>
        <dbReference type="SAM" id="MobiDB-lite"/>
    </source>
</evidence>
<evidence type="ECO:0000313" key="4">
    <source>
        <dbReference type="Proteomes" id="UP001055439"/>
    </source>
</evidence>
<dbReference type="AlphaFoldDB" id="A0A9E7HS45"/>
<proteinExistence type="predicted"/>
<feature type="compositionally biased region" description="Basic and acidic residues" evidence="1">
    <location>
        <begin position="9"/>
        <end position="22"/>
    </location>
</feature>
<dbReference type="EMBL" id="CP097510">
    <property type="protein sequence ID" value="URE30064.1"/>
    <property type="molecule type" value="Genomic_DNA"/>
</dbReference>
<dbReference type="EMBL" id="CP097510">
    <property type="protein sequence ID" value="URE39626.1"/>
    <property type="molecule type" value="Genomic_DNA"/>
</dbReference>
<dbReference type="EMBL" id="CP097510">
    <property type="protein sequence ID" value="URE30062.1"/>
    <property type="molecule type" value="Genomic_DNA"/>
</dbReference>
<reference evidence="3" key="1">
    <citation type="submission" date="2022-05" db="EMBL/GenBank/DDBJ databases">
        <title>The Musa troglodytarum L. genome provides insights into the mechanism of non-climacteric behaviour and enrichment of carotenoids.</title>
        <authorList>
            <person name="Wang J."/>
        </authorList>
    </citation>
    <scope>NUCLEOTIDE SEQUENCE</scope>
    <source>
        <tissue evidence="3">Leaf</tissue>
    </source>
</reference>
<feature type="region of interest" description="Disordered" evidence="1">
    <location>
        <begin position="1"/>
        <end position="29"/>
    </location>
</feature>
<organism evidence="3 4">
    <name type="scientific">Musa troglodytarum</name>
    <name type="common">fe'i banana</name>
    <dbReference type="NCBI Taxonomy" id="320322"/>
    <lineage>
        <taxon>Eukaryota</taxon>
        <taxon>Viridiplantae</taxon>
        <taxon>Streptophyta</taxon>
        <taxon>Embryophyta</taxon>
        <taxon>Tracheophyta</taxon>
        <taxon>Spermatophyta</taxon>
        <taxon>Magnoliopsida</taxon>
        <taxon>Liliopsida</taxon>
        <taxon>Zingiberales</taxon>
        <taxon>Musaceae</taxon>
        <taxon>Musa</taxon>
    </lineage>
</organism>
<dbReference type="Proteomes" id="UP001055439">
    <property type="component" value="Chromosome 8"/>
</dbReference>
<dbReference type="OrthoDB" id="7851174at2759"/>
<dbReference type="EMBL" id="CP097510">
    <property type="protein sequence ID" value="URE39627.1"/>
    <property type="molecule type" value="Genomic_DNA"/>
</dbReference>
<sequence length="76" mass="8395">MKKQSCNNAEREERSKLEENEQKNPSYASDLSPRICLICGERCHLATKIKSNRSGKGRRSAGICTSLGGRPSTGIR</sequence>
<keyword evidence="4" id="KW-1185">Reference proteome</keyword>
<accession>A0A9E7HS45</accession>
<name>A0A9E7HS45_9LILI</name>